<organism evidence="2">
    <name type="scientific">marine metagenome</name>
    <dbReference type="NCBI Taxonomy" id="408172"/>
    <lineage>
        <taxon>unclassified sequences</taxon>
        <taxon>metagenomes</taxon>
        <taxon>ecological metagenomes</taxon>
    </lineage>
</organism>
<dbReference type="AlphaFoldDB" id="A0A381V086"/>
<dbReference type="PRINTS" id="PR00080">
    <property type="entry name" value="SDRFAMILY"/>
</dbReference>
<reference evidence="2" key="1">
    <citation type="submission" date="2018-05" db="EMBL/GenBank/DDBJ databases">
        <authorList>
            <person name="Lanie J.A."/>
            <person name="Ng W.-L."/>
            <person name="Kazmierczak K.M."/>
            <person name="Andrzejewski T.M."/>
            <person name="Davidsen T.M."/>
            <person name="Wayne K.J."/>
            <person name="Tettelin H."/>
            <person name="Glass J.I."/>
            <person name="Rusch D."/>
            <person name="Podicherti R."/>
            <person name="Tsui H.-C.T."/>
            <person name="Winkler M.E."/>
        </authorList>
    </citation>
    <scope>NUCLEOTIDE SEQUENCE</scope>
</reference>
<name>A0A381V086_9ZZZZ</name>
<dbReference type="FunFam" id="3.40.50.720:FF:000084">
    <property type="entry name" value="Short-chain dehydrogenase reductase"/>
    <property type="match status" value="1"/>
</dbReference>
<sequence>VALPDTPPLRPDAIRLDGRVAVVTGGGAGIGRGVAEALTAFGARVAVWERDADTAGSGIEPDGLGLTVDVREVDQVERALTETIAELGTPTILVNNAGGTFRQPFLESTQKGRDAVHRANLGQVLLCTQLVARAMVDAGLGGSIVNLTSIEADRAAPGYAAYAASKAGIGNFTRSAAVELAPHGIRVNAVAPDITATEGILERAGDDAPRRWADLVPLGRAGTVAEVAGVVAFLASNLAAYVTGETIHVDGGTAAAGGWYRHPDTGEHVLGPR</sequence>
<dbReference type="Pfam" id="PF13561">
    <property type="entry name" value="adh_short_C2"/>
    <property type="match status" value="1"/>
</dbReference>
<evidence type="ECO:0000313" key="2">
    <source>
        <dbReference type="EMBL" id="SVA33624.1"/>
    </source>
</evidence>
<evidence type="ECO:0008006" key="3">
    <source>
        <dbReference type="Google" id="ProtNLM"/>
    </source>
</evidence>
<evidence type="ECO:0000256" key="1">
    <source>
        <dbReference type="ARBA" id="ARBA00006484"/>
    </source>
</evidence>
<dbReference type="InterPro" id="IPR002347">
    <property type="entry name" value="SDR_fam"/>
</dbReference>
<gene>
    <name evidence="2" type="ORF">METZ01_LOCUS86478</name>
</gene>
<dbReference type="InterPro" id="IPR020904">
    <property type="entry name" value="Sc_DH/Rdtase_CS"/>
</dbReference>
<dbReference type="EMBL" id="UINC01007492">
    <property type="protein sequence ID" value="SVA33624.1"/>
    <property type="molecule type" value="Genomic_DNA"/>
</dbReference>
<dbReference type="InterPro" id="IPR036291">
    <property type="entry name" value="NAD(P)-bd_dom_sf"/>
</dbReference>
<dbReference type="GO" id="GO:0030497">
    <property type="term" value="P:fatty acid elongation"/>
    <property type="evidence" value="ECO:0007669"/>
    <property type="project" value="TreeGrafter"/>
</dbReference>
<feature type="non-terminal residue" evidence="2">
    <location>
        <position position="1"/>
    </location>
</feature>
<accession>A0A381V086</accession>
<dbReference type="PROSITE" id="PS00061">
    <property type="entry name" value="ADH_SHORT"/>
    <property type="match status" value="1"/>
</dbReference>
<dbReference type="PANTHER" id="PTHR42760:SF40">
    <property type="entry name" value="3-OXOACYL-[ACYL-CARRIER-PROTEIN] REDUCTASE, CHLOROPLASTIC"/>
    <property type="match status" value="1"/>
</dbReference>
<dbReference type="SUPFAM" id="SSF51735">
    <property type="entry name" value="NAD(P)-binding Rossmann-fold domains"/>
    <property type="match status" value="1"/>
</dbReference>
<comment type="similarity">
    <text evidence="1">Belongs to the short-chain dehydrogenases/reductases (SDR) family.</text>
</comment>
<dbReference type="PRINTS" id="PR00081">
    <property type="entry name" value="GDHRDH"/>
</dbReference>
<dbReference type="PANTHER" id="PTHR42760">
    <property type="entry name" value="SHORT-CHAIN DEHYDROGENASES/REDUCTASES FAMILY MEMBER"/>
    <property type="match status" value="1"/>
</dbReference>
<proteinExistence type="inferred from homology"/>
<dbReference type="GO" id="GO:0016616">
    <property type="term" value="F:oxidoreductase activity, acting on the CH-OH group of donors, NAD or NADP as acceptor"/>
    <property type="evidence" value="ECO:0007669"/>
    <property type="project" value="TreeGrafter"/>
</dbReference>
<protein>
    <recommendedName>
        <fullName evidence="3">NAD(P)-dependent dehydrogenase, short-chain alcohol dehydrogenase family</fullName>
    </recommendedName>
</protein>
<dbReference type="Gene3D" id="3.40.50.720">
    <property type="entry name" value="NAD(P)-binding Rossmann-like Domain"/>
    <property type="match status" value="1"/>
</dbReference>